<dbReference type="EMBL" id="JABFYL010000045">
    <property type="protein sequence ID" value="NVN52502.1"/>
    <property type="molecule type" value="Genomic_DNA"/>
</dbReference>
<sequence>MTEVPTHDPRADLQTALNAALIRGQIVSTSTLLGPHTSTAIDAVARAHPDATAEEIALAYDAFAREHGLRLTSE</sequence>
<dbReference type="Proteomes" id="UP000570517">
    <property type="component" value="Unassembled WGS sequence"/>
</dbReference>
<reference evidence="1 2" key="1">
    <citation type="submission" date="2020-05" db="EMBL/GenBank/DDBJ databases">
        <title>Draft genome sequence of Mycobacterium hippocampi DL, isolated from European seabass, Dicentrarchus labrax, reared in fish farms.</title>
        <authorList>
            <person name="Stathopoulou P."/>
            <person name="Asimakis E."/>
            <person name="Tzokas K."/>
            <person name="Batargias C."/>
            <person name="Tsiamis G."/>
        </authorList>
    </citation>
    <scope>NUCLEOTIDE SEQUENCE [LARGE SCALE GENOMIC DNA]</scope>
    <source>
        <strain evidence="1 2">DL</strain>
    </source>
</reference>
<evidence type="ECO:0000313" key="1">
    <source>
        <dbReference type="EMBL" id="NVN52502.1"/>
    </source>
</evidence>
<accession>A0A850PPX4</accession>
<protein>
    <submittedName>
        <fullName evidence="1">Uncharacterized protein</fullName>
    </submittedName>
</protein>
<keyword evidence="2" id="KW-1185">Reference proteome</keyword>
<organism evidence="1 2">
    <name type="scientific">Mycolicibacterium hippocampi</name>
    <dbReference type="NCBI Taxonomy" id="659824"/>
    <lineage>
        <taxon>Bacteria</taxon>
        <taxon>Bacillati</taxon>
        <taxon>Actinomycetota</taxon>
        <taxon>Actinomycetes</taxon>
        <taxon>Mycobacteriales</taxon>
        <taxon>Mycobacteriaceae</taxon>
        <taxon>Mycolicibacterium</taxon>
    </lineage>
</organism>
<evidence type="ECO:0000313" key="2">
    <source>
        <dbReference type="Proteomes" id="UP000570517"/>
    </source>
</evidence>
<gene>
    <name evidence="1" type="ORF">HLY00_4207</name>
</gene>
<comment type="caution">
    <text evidence="1">The sequence shown here is derived from an EMBL/GenBank/DDBJ whole genome shotgun (WGS) entry which is preliminary data.</text>
</comment>
<proteinExistence type="predicted"/>
<dbReference type="RefSeq" id="WP_178360768.1">
    <property type="nucleotide sequence ID" value="NZ_JABFYL010000045.1"/>
</dbReference>
<dbReference type="AlphaFoldDB" id="A0A850PPX4"/>
<name>A0A850PPX4_9MYCO</name>